<dbReference type="GO" id="GO:0005524">
    <property type="term" value="F:ATP binding"/>
    <property type="evidence" value="ECO:0007669"/>
    <property type="project" value="UniProtKB-KW"/>
</dbReference>
<dbReference type="EMBL" id="LLXI01000571">
    <property type="protein sequence ID" value="PKY47693.1"/>
    <property type="molecule type" value="Genomic_DNA"/>
</dbReference>
<organism evidence="6 7">
    <name type="scientific">Rhizophagus irregularis</name>
    <dbReference type="NCBI Taxonomy" id="588596"/>
    <lineage>
        <taxon>Eukaryota</taxon>
        <taxon>Fungi</taxon>
        <taxon>Fungi incertae sedis</taxon>
        <taxon>Mucoromycota</taxon>
        <taxon>Glomeromycotina</taxon>
        <taxon>Glomeromycetes</taxon>
        <taxon>Glomerales</taxon>
        <taxon>Glomeraceae</taxon>
        <taxon>Rhizophagus</taxon>
    </lineage>
</organism>
<dbReference type="InterPro" id="IPR000719">
    <property type="entry name" value="Prot_kinase_dom"/>
</dbReference>
<evidence type="ECO:0000313" key="7">
    <source>
        <dbReference type="Proteomes" id="UP000234323"/>
    </source>
</evidence>
<dbReference type="SUPFAM" id="SSF56112">
    <property type="entry name" value="Protein kinase-like (PK-like)"/>
    <property type="match status" value="1"/>
</dbReference>
<comment type="caution">
    <text evidence="6">The sequence shown here is derived from an EMBL/GenBank/DDBJ whole genome shotgun (WGS) entry which is preliminary data.</text>
</comment>
<evidence type="ECO:0000256" key="4">
    <source>
        <dbReference type="ARBA" id="ARBA00022840"/>
    </source>
</evidence>
<accession>A0A2I1GM32</accession>
<keyword evidence="1" id="KW-0808">Transferase</keyword>
<sequence>MEQPVNYKHKINFSISSSIQPTRNSQNRYKKCNESTWVDGPINNWDKIINNHWNITRNNNYTVVLKKLNNSKNITPKELNELQIFYQIYSDKYISIGCIGKYFGITQDPITKDIIIIMPYYNSGDLIHYISNDFYNISWETKLKHLWHIAIGLTNIHKAKIVHRDLHSGNIFFDGNIPYIGDLGISKSATEFKNGVQNPMLRTK</sequence>
<dbReference type="AlphaFoldDB" id="A0A2I1GM32"/>
<dbReference type="PROSITE" id="PS50011">
    <property type="entry name" value="PROTEIN_KINASE_DOM"/>
    <property type="match status" value="1"/>
</dbReference>
<gene>
    <name evidence="6" type="ORF">RhiirA4_463024</name>
</gene>
<keyword evidence="4" id="KW-0067">ATP-binding</keyword>
<dbReference type="VEuPathDB" id="FungiDB:RhiirA1_476693"/>
<dbReference type="InterPro" id="IPR001245">
    <property type="entry name" value="Ser-Thr/Tyr_kinase_cat_dom"/>
</dbReference>
<keyword evidence="2" id="KW-0547">Nucleotide-binding</keyword>
<dbReference type="GO" id="GO:0005737">
    <property type="term" value="C:cytoplasm"/>
    <property type="evidence" value="ECO:0007669"/>
    <property type="project" value="TreeGrafter"/>
</dbReference>
<keyword evidence="3 6" id="KW-0418">Kinase</keyword>
<dbReference type="InterPro" id="IPR011009">
    <property type="entry name" value="Kinase-like_dom_sf"/>
</dbReference>
<evidence type="ECO:0000256" key="3">
    <source>
        <dbReference type="ARBA" id="ARBA00022777"/>
    </source>
</evidence>
<dbReference type="Gene3D" id="1.10.510.10">
    <property type="entry name" value="Transferase(Phosphotransferase) domain 1"/>
    <property type="match status" value="1"/>
</dbReference>
<dbReference type="InterPro" id="IPR050339">
    <property type="entry name" value="CC_SR_Kinase"/>
</dbReference>
<dbReference type="PANTHER" id="PTHR11042">
    <property type="entry name" value="EUKARYOTIC TRANSLATION INITIATION FACTOR 2-ALPHA KINASE EIF2-ALPHA KINASE -RELATED"/>
    <property type="match status" value="1"/>
</dbReference>
<reference evidence="6 7" key="1">
    <citation type="submission" date="2015-10" db="EMBL/GenBank/DDBJ databases">
        <title>Genome analyses suggest a sexual origin of heterokaryosis in a supposedly ancient asexual fungus.</title>
        <authorList>
            <person name="Ropars J."/>
            <person name="Sedzielewska K."/>
            <person name="Noel J."/>
            <person name="Charron P."/>
            <person name="Farinelli L."/>
            <person name="Marton T."/>
            <person name="Kruger M."/>
            <person name="Pelin A."/>
            <person name="Brachmann A."/>
            <person name="Corradi N."/>
        </authorList>
    </citation>
    <scope>NUCLEOTIDE SEQUENCE [LARGE SCALE GENOMIC DNA]</scope>
    <source>
        <strain evidence="6 7">A4</strain>
    </source>
</reference>
<proteinExistence type="predicted"/>
<evidence type="ECO:0000313" key="6">
    <source>
        <dbReference type="EMBL" id="PKY47693.1"/>
    </source>
</evidence>
<evidence type="ECO:0000256" key="2">
    <source>
        <dbReference type="ARBA" id="ARBA00022741"/>
    </source>
</evidence>
<dbReference type="Gene3D" id="1.10.10.1010">
    <property type="entry name" value="Intein homing endonuclease, domain IV"/>
    <property type="match status" value="1"/>
</dbReference>
<dbReference type="Pfam" id="PF07714">
    <property type="entry name" value="PK_Tyr_Ser-Thr"/>
    <property type="match status" value="1"/>
</dbReference>
<name>A0A2I1GM32_9GLOM</name>
<evidence type="ECO:0000256" key="1">
    <source>
        <dbReference type="ARBA" id="ARBA00022679"/>
    </source>
</evidence>
<keyword evidence="7" id="KW-1185">Reference proteome</keyword>
<dbReference type="GO" id="GO:0005634">
    <property type="term" value="C:nucleus"/>
    <property type="evidence" value="ECO:0007669"/>
    <property type="project" value="TreeGrafter"/>
</dbReference>
<dbReference type="Proteomes" id="UP000234323">
    <property type="component" value="Unassembled WGS sequence"/>
</dbReference>
<dbReference type="GO" id="GO:0004672">
    <property type="term" value="F:protein kinase activity"/>
    <property type="evidence" value="ECO:0007669"/>
    <property type="project" value="InterPro"/>
</dbReference>
<protein>
    <submittedName>
        <fullName evidence="6">Kinase-like protein</fullName>
    </submittedName>
</protein>
<feature type="domain" description="Protein kinase" evidence="5">
    <location>
        <begin position="1"/>
        <end position="204"/>
    </location>
</feature>
<evidence type="ECO:0000259" key="5">
    <source>
        <dbReference type="PROSITE" id="PS50011"/>
    </source>
</evidence>